<feature type="compositionally biased region" description="Basic and acidic residues" evidence="1">
    <location>
        <begin position="51"/>
        <end position="60"/>
    </location>
</feature>
<feature type="compositionally biased region" description="Low complexity" evidence="1">
    <location>
        <begin position="38"/>
        <end position="47"/>
    </location>
</feature>
<feature type="compositionally biased region" description="Polar residues" evidence="1">
    <location>
        <begin position="108"/>
        <end position="122"/>
    </location>
</feature>
<organism evidence="2 3">
    <name type="scientific">Olea europaea subsp. europaea</name>
    <dbReference type="NCBI Taxonomy" id="158383"/>
    <lineage>
        <taxon>Eukaryota</taxon>
        <taxon>Viridiplantae</taxon>
        <taxon>Streptophyta</taxon>
        <taxon>Embryophyta</taxon>
        <taxon>Tracheophyta</taxon>
        <taxon>Spermatophyta</taxon>
        <taxon>Magnoliopsida</taxon>
        <taxon>eudicotyledons</taxon>
        <taxon>Gunneridae</taxon>
        <taxon>Pentapetalae</taxon>
        <taxon>asterids</taxon>
        <taxon>lamiids</taxon>
        <taxon>Lamiales</taxon>
        <taxon>Oleaceae</taxon>
        <taxon>Oleeae</taxon>
        <taxon>Olea</taxon>
    </lineage>
</organism>
<gene>
    <name evidence="2" type="ORF">OLEA9_A020316</name>
</gene>
<feature type="region of interest" description="Disordered" evidence="1">
    <location>
        <begin position="34"/>
        <end position="60"/>
    </location>
</feature>
<comment type="caution">
    <text evidence="2">The sequence shown here is derived from an EMBL/GenBank/DDBJ whole genome shotgun (WGS) entry which is preliminary data.</text>
</comment>
<dbReference type="PANTHER" id="PTHR33781:SF4">
    <property type="entry name" value="PROTEIN PHYTOCHROME KINASE SUBSTRATE 1"/>
    <property type="match status" value="1"/>
</dbReference>
<name>A0A8S0RCY7_OLEEU</name>
<keyword evidence="3" id="KW-1185">Reference proteome</keyword>
<proteinExistence type="predicted"/>
<dbReference type="GO" id="GO:0009638">
    <property type="term" value="P:phototropism"/>
    <property type="evidence" value="ECO:0007669"/>
    <property type="project" value="InterPro"/>
</dbReference>
<protein>
    <submittedName>
        <fullName evidence="2">Uncharacterized protein</fullName>
    </submittedName>
</protein>
<feature type="compositionally biased region" description="Basic and acidic residues" evidence="1">
    <location>
        <begin position="80"/>
        <end position="107"/>
    </location>
</feature>
<evidence type="ECO:0000313" key="2">
    <source>
        <dbReference type="EMBL" id="CAA2976662.1"/>
    </source>
</evidence>
<dbReference type="Proteomes" id="UP000594638">
    <property type="component" value="Unassembled WGS sequence"/>
</dbReference>
<dbReference type="OrthoDB" id="899541at2759"/>
<evidence type="ECO:0000313" key="3">
    <source>
        <dbReference type="Proteomes" id="UP000594638"/>
    </source>
</evidence>
<sequence>MTLNSTSNTSILHNLGDTSFPSYLNGGEETFVLKPVGSNQSQNSSSSTPHEPFHLARKKGEDREIDIFTADKYFNEELNDSPKTKELPNQQNKEKDPIQIFDRKEKTTTPTRSTHSESSWNSRSALLHNISRNQQPCRKSNKKSFLASIGCNCSCNDKNSVQIDDYMGDNYLNKSISSRVDNGKAIQELENNDISTNKEDWQCKKLDEIRVKLKTDDHFSFPVFNPKTGNPAFKMELQEANDNSTRKSVEVFGSQILENGKNSSIVEKKLTMLNWNTISPRVEDTEIPESSTGMYNDSDSDKSSDLFEIESLSKNINPFLTGHESNGISMSSCVTPTTCYAPSEASIEWSVITASAAGFSAISDTEELRSTTTGAAAATTIAYPQKMVLNPPKWRRPSILSGCKSHTAVRVAGDAFPNAGRHRSESFTPLSRFNSESNLKGFDKRNRKHSFDAGALSRSHSGRATHLLYIQ</sequence>
<dbReference type="InterPro" id="IPR039615">
    <property type="entry name" value="PKS"/>
</dbReference>
<evidence type="ECO:0000256" key="1">
    <source>
        <dbReference type="SAM" id="MobiDB-lite"/>
    </source>
</evidence>
<dbReference type="PANTHER" id="PTHR33781">
    <property type="entry name" value="PROTEIN PHYTOCHROME KINASE SUBSTRATE 1-RELATED"/>
    <property type="match status" value="1"/>
</dbReference>
<dbReference type="AlphaFoldDB" id="A0A8S0RCY7"/>
<dbReference type="Gramene" id="OE9A020316T1">
    <property type="protein sequence ID" value="OE9A020316C1"/>
    <property type="gene ID" value="OE9A020316"/>
</dbReference>
<accession>A0A8S0RCY7</accession>
<reference evidence="2 3" key="1">
    <citation type="submission" date="2019-12" db="EMBL/GenBank/DDBJ databases">
        <authorList>
            <person name="Alioto T."/>
            <person name="Alioto T."/>
            <person name="Gomez Garrido J."/>
        </authorList>
    </citation>
    <scope>NUCLEOTIDE SEQUENCE [LARGE SCALE GENOMIC DNA]</scope>
</reference>
<feature type="region of interest" description="Disordered" evidence="1">
    <location>
        <begin position="1"/>
        <end position="20"/>
    </location>
</feature>
<dbReference type="EMBL" id="CACTIH010002504">
    <property type="protein sequence ID" value="CAA2976662.1"/>
    <property type="molecule type" value="Genomic_DNA"/>
</dbReference>
<feature type="region of interest" description="Disordered" evidence="1">
    <location>
        <begin position="77"/>
        <end position="122"/>
    </location>
</feature>